<evidence type="ECO:0000313" key="3">
    <source>
        <dbReference type="EMBL" id="MFC5219692.1"/>
    </source>
</evidence>
<comment type="caution">
    <text evidence="3">The sequence shown here is derived from an EMBL/GenBank/DDBJ whole genome shotgun (WGS) entry which is preliminary data.</text>
</comment>
<dbReference type="RefSeq" id="WP_380863679.1">
    <property type="nucleotide sequence ID" value="NZ_JBHSKM010000044.1"/>
</dbReference>
<dbReference type="EMBL" id="JBHSKM010000044">
    <property type="protein sequence ID" value="MFC5219692.1"/>
    <property type="molecule type" value="Genomic_DNA"/>
</dbReference>
<dbReference type="InterPro" id="IPR036890">
    <property type="entry name" value="HATPase_C_sf"/>
</dbReference>
<dbReference type="Pfam" id="PF13581">
    <property type="entry name" value="HATPase_c_2"/>
    <property type="match status" value="1"/>
</dbReference>
<gene>
    <name evidence="3" type="ORF">ACFPQ9_38290</name>
</gene>
<dbReference type="GO" id="GO:0005524">
    <property type="term" value="F:ATP binding"/>
    <property type="evidence" value="ECO:0007669"/>
    <property type="project" value="UniProtKB-KW"/>
</dbReference>
<dbReference type="PANTHER" id="PTHR35526:SF3">
    <property type="entry name" value="ANTI-SIGMA-F FACTOR RSBW"/>
    <property type="match status" value="1"/>
</dbReference>
<dbReference type="CDD" id="cd16936">
    <property type="entry name" value="HATPase_RsbW-like"/>
    <property type="match status" value="1"/>
</dbReference>
<accession>A0ABW0CXV0</accession>
<evidence type="ECO:0000313" key="4">
    <source>
        <dbReference type="Proteomes" id="UP001596263"/>
    </source>
</evidence>
<dbReference type="Gene3D" id="3.30.565.10">
    <property type="entry name" value="Histidine kinase-like ATPase, C-terminal domain"/>
    <property type="match status" value="1"/>
</dbReference>
<name>A0ABW0CXV0_STRCD</name>
<keyword evidence="1" id="KW-0808">Transferase</keyword>
<dbReference type="PANTHER" id="PTHR35526">
    <property type="entry name" value="ANTI-SIGMA-F FACTOR RSBW-RELATED"/>
    <property type="match status" value="1"/>
</dbReference>
<keyword evidence="3" id="KW-0547">Nucleotide-binding</keyword>
<dbReference type="SUPFAM" id="SSF55874">
    <property type="entry name" value="ATPase domain of HSP90 chaperone/DNA topoisomerase II/histidine kinase"/>
    <property type="match status" value="1"/>
</dbReference>
<evidence type="ECO:0000259" key="2">
    <source>
        <dbReference type="Pfam" id="PF13581"/>
    </source>
</evidence>
<evidence type="ECO:0000256" key="1">
    <source>
        <dbReference type="ARBA" id="ARBA00022527"/>
    </source>
</evidence>
<keyword evidence="3" id="KW-0067">ATP-binding</keyword>
<organism evidence="3 4">
    <name type="scientific">Streptomyces coerulescens</name>
    <dbReference type="NCBI Taxonomy" id="29304"/>
    <lineage>
        <taxon>Bacteria</taxon>
        <taxon>Bacillati</taxon>
        <taxon>Actinomycetota</taxon>
        <taxon>Actinomycetes</taxon>
        <taxon>Kitasatosporales</taxon>
        <taxon>Streptomycetaceae</taxon>
        <taxon>Streptomyces</taxon>
    </lineage>
</organism>
<protein>
    <submittedName>
        <fullName evidence="3">ATP-binding protein</fullName>
    </submittedName>
</protein>
<keyword evidence="4" id="KW-1185">Reference proteome</keyword>
<sequence>MSPHTTHSPQLLDIADPERSRWLELPAQRTSVRIARGFVSKGLTAWRLPVDLCADAVLLVSELVTNAVRHTPSARILCGIGLVANACLRLEVHDHGHATSLPPCEPGPEEESGRGLFLVQAIAGNWGVDRSRLTSGNVVWATLRTSS</sequence>
<keyword evidence="1" id="KW-0723">Serine/threonine-protein kinase</keyword>
<dbReference type="InterPro" id="IPR050267">
    <property type="entry name" value="Anti-sigma-factor_SerPK"/>
</dbReference>
<proteinExistence type="predicted"/>
<dbReference type="Proteomes" id="UP001596263">
    <property type="component" value="Unassembled WGS sequence"/>
</dbReference>
<keyword evidence="1" id="KW-0418">Kinase</keyword>
<dbReference type="InterPro" id="IPR003594">
    <property type="entry name" value="HATPase_dom"/>
</dbReference>
<feature type="domain" description="Histidine kinase/HSP90-like ATPase" evidence="2">
    <location>
        <begin position="25"/>
        <end position="142"/>
    </location>
</feature>
<reference evidence="4" key="1">
    <citation type="journal article" date="2019" name="Int. J. Syst. Evol. Microbiol.">
        <title>The Global Catalogue of Microorganisms (GCM) 10K type strain sequencing project: providing services to taxonomists for standard genome sequencing and annotation.</title>
        <authorList>
            <consortium name="The Broad Institute Genomics Platform"/>
            <consortium name="The Broad Institute Genome Sequencing Center for Infectious Disease"/>
            <person name="Wu L."/>
            <person name="Ma J."/>
        </authorList>
    </citation>
    <scope>NUCLEOTIDE SEQUENCE [LARGE SCALE GENOMIC DNA]</scope>
    <source>
        <strain evidence="4">KCTC 42586</strain>
    </source>
</reference>